<keyword evidence="3" id="KW-1185">Reference proteome</keyword>
<feature type="compositionally biased region" description="Basic and acidic residues" evidence="1">
    <location>
        <begin position="17"/>
        <end position="31"/>
    </location>
</feature>
<gene>
    <name evidence="2" type="ORF">C0Q70_14099</name>
</gene>
<evidence type="ECO:0000313" key="3">
    <source>
        <dbReference type="Proteomes" id="UP000245119"/>
    </source>
</evidence>
<dbReference type="AlphaFoldDB" id="A0A2T7NZ66"/>
<dbReference type="EMBL" id="PZQS01000008">
    <property type="protein sequence ID" value="PVD26423.1"/>
    <property type="molecule type" value="Genomic_DNA"/>
</dbReference>
<dbReference type="Proteomes" id="UP000245119">
    <property type="component" value="Linkage Group LG8"/>
</dbReference>
<reference evidence="2 3" key="1">
    <citation type="submission" date="2018-04" db="EMBL/GenBank/DDBJ databases">
        <title>The genome of golden apple snail Pomacea canaliculata provides insight into stress tolerance and invasive adaptation.</title>
        <authorList>
            <person name="Liu C."/>
            <person name="Liu B."/>
            <person name="Ren Y."/>
            <person name="Zhang Y."/>
            <person name="Wang H."/>
            <person name="Li S."/>
            <person name="Jiang F."/>
            <person name="Yin L."/>
            <person name="Zhang G."/>
            <person name="Qian W."/>
            <person name="Fan W."/>
        </authorList>
    </citation>
    <scope>NUCLEOTIDE SEQUENCE [LARGE SCALE GENOMIC DNA]</scope>
    <source>
        <strain evidence="2">SZHN2017</strain>
        <tissue evidence="2">Muscle</tissue>
    </source>
</reference>
<organism evidence="2 3">
    <name type="scientific">Pomacea canaliculata</name>
    <name type="common">Golden apple snail</name>
    <dbReference type="NCBI Taxonomy" id="400727"/>
    <lineage>
        <taxon>Eukaryota</taxon>
        <taxon>Metazoa</taxon>
        <taxon>Spiralia</taxon>
        <taxon>Lophotrochozoa</taxon>
        <taxon>Mollusca</taxon>
        <taxon>Gastropoda</taxon>
        <taxon>Caenogastropoda</taxon>
        <taxon>Architaenioglossa</taxon>
        <taxon>Ampullarioidea</taxon>
        <taxon>Ampullariidae</taxon>
        <taxon>Pomacea</taxon>
    </lineage>
</organism>
<evidence type="ECO:0000256" key="1">
    <source>
        <dbReference type="SAM" id="MobiDB-lite"/>
    </source>
</evidence>
<sequence length="88" mass="9618">MDAGGSSAVVCSATRGDLARSEDETNADRSAHVPTNRDTTLNRLPLSILYPKNSRLIAWLTHGVRTELLLNEEVIIPQNCMQKKLGEG</sequence>
<accession>A0A2T7NZ66</accession>
<feature type="region of interest" description="Disordered" evidence="1">
    <location>
        <begin position="1"/>
        <end position="36"/>
    </location>
</feature>
<protein>
    <submittedName>
        <fullName evidence="2">Uncharacterized protein</fullName>
    </submittedName>
</protein>
<name>A0A2T7NZ66_POMCA</name>
<evidence type="ECO:0000313" key="2">
    <source>
        <dbReference type="EMBL" id="PVD26423.1"/>
    </source>
</evidence>
<proteinExistence type="predicted"/>
<comment type="caution">
    <text evidence="2">The sequence shown here is derived from an EMBL/GenBank/DDBJ whole genome shotgun (WGS) entry which is preliminary data.</text>
</comment>